<feature type="transmembrane region" description="Helical" evidence="7">
    <location>
        <begin position="153"/>
        <end position="171"/>
    </location>
</feature>
<dbReference type="HOGENOM" id="CLU_058185_0_0_12"/>
<dbReference type="STRING" id="573413.Spirs_3052"/>
<evidence type="ECO:0000256" key="5">
    <source>
        <dbReference type="ARBA" id="ARBA00022989"/>
    </source>
</evidence>
<dbReference type="AlphaFoldDB" id="E1R4R5"/>
<dbReference type="Pfam" id="PF03773">
    <property type="entry name" value="ArsP_1"/>
    <property type="match status" value="1"/>
</dbReference>
<keyword evidence="9" id="KW-1185">Reference proteome</keyword>
<evidence type="ECO:0000256" key="2">
    <source>
        <dbReference type="ARBA" id="ARBA00006386"/>
    </source>
</evidence>
<comment type="similarity">
    <text evidence="2">Belongs to the UPF0718 family.</text>
</comment>
<feature type="transmembrane region" description="Helical" evidence="7">
    <location>
        <begin position="199"/>
        <end position="217"/>
    </location>
</feature>
<dbReference type="EMBL" id="CP002116">
    <property type="protein sequence ID" value="ADK82153.1"/>
    <property type="molecule type" value="Genomic_DNA"/>
</dbReference>
<dbReference type="OrthoDB" id="9777774at2"/>
<dbReference type="KEGG" id="ssm:Spirs_3052"/>
<dbReference type="GO" id="GO:0005886">
    <property type="term" value="C:plasma membrane"/>
    <property type="evidence" value="ECO:0007669"/>
    <property type="project" value="UniProtKB-SubCell"/>
</dbReference>
<gene>
    <name evidence="8" type="ordered locus">Spirs_3052</name>
</gene>
<dbReference type="RefSeq" id="WP_013255612.1">
    <property type="nucleotide sequence ID" value="NC_014364.1"/>
</dbReference>
<protein>
    <submittedName>
        <fullName evidence="8">Permease</fullName>
    </submittedName>
</protein>
<evidence type="ECO:0000256" key="4">
    <source>
        <dbReference type="ARBA" id="ARBA00022692"/>
    </source>
</evidence>
<keyword evidence="5 7" id="KW-1133">Transmembrane helix</keyword>
<evidence type="ECO:0000313" key="8">
    <source>
        <dbReference type="EMBL" id="ADK82153.1"/>
    </source>
</evidence>
<proteinExistence type="inferred from homology"/>
<sequence>MAHKELGPNKALFLVFGVFLAAYFIPFDSLRVSRALVEAFSMLGEYARDHVLLCLVPAMFIAGAITVFLNQRAVIRYLGPRAPKLVAYGVAAVSGAILAVCSCTVLPLFKGIYKKGAGLGPAVSFLYSGPAVNILAIVLSYKIFGWQIGVARMIGAVLFSILIGMIMQMLFRKEDEERLSDERMFRYDGGKEGRTLGQMIVYMISMIGILVFVNWASSKGGSTAWDLIFRYKYLITAAFALLLLFSLVRWFSKEDIRIWGIATRDFSLQILPYLFGGVLIAGFLLGRPGHDALIPTKWVASLVGGNSLSSNLIAAVSGAFMYFATLTEVPIVQGLLGSGMGQGPALALLLAGPSLSLPSMLVIGGELGAKKTLVYVLLVVVLSTTAGLLFGIVTA</sequence>
<dbReference type="eggNOG" id="COG0701">
    <property type="taxonomic scope" value="Bacteria"/>
</dbReference>
<feature type="transmembrane region" description="Helical" evidence="7">
    <location>
        <begin position="372"/>
        <end position="393"/>
    </location>
</feature>
<organism evidence="8 9">
    <name type="scientific">Sediminispirochaeta smaragdinae (strain DSM 11293 / JCM 15392 / SEBR 4228)</name>
    <name type="common">Spirochaeta smaragdinae</name>
    <dbReference type="NCBI Taxonomy" id="573413"/>
    <lineage>
        <taxon>Bacteria</taxon>
        <taxon>Pseudomonadati</taxon>
        <taxon>Spirochaetota</taxon>
        <taxon>Spirochaetia</taxon>
        <taxon>Spirochaetales</taxon>
        <taxon>Spirochaetaceae</taxon>
        <taxon>Sediminispirochaeta</taxon>
    </lineage>
</organism>
<keyword evidence="4 7" id="KW-0812">Transmembrane</keyword>
<accession>E1R4R5</accession>
<feature type="transmembrane region" description="Helical" evidence="7">
    <location>
        <begin position="229"/>
        <end position="250"/>
    </location>
</feature>
<evidence type="ECO:0000256" key="3">
    <source>
        <dbReference type="ARBA" id="ARBA00022475"/>
    </source>
</evidence>
<evidence type="ECO:0000256" key="6">
    <source>
        <dbReference type="ARBA" id="ARBA00023136"/>
    </source>
</evidence>
<comment type="subcellular location">
    <subcellularLocation>
        <location evidence="1">Cell membrane</location>
        <topology evidence="1">Multi-pass membrane protein</topology>
    </subcellularLocation>
</comment>
<evidence type="ECO:0000256" key="1">
    <source>
        <dbReference type="ARBA" id="ARBA00004651"/>
    </source>
</evidence>
<feature type="transmembrane region" description="Helical" evidence="7">
    <location>
        <begin position="298"/>
        <end position="324"/>
    </location>
</feature>
<evidence type="ECO:0000313" key="9">
    <source>
        <dbReference type="Proteomes" id="UP000002318"/>
    </source>
</evidence>
<feature type="transmembrane region" description="Helical" evidence="7">
    <location>
        <begin position="85"/>
        <end position="109"/>
    </location>
</feature>
<keyword evidence="6 7" id="KW-0472">Membrane</keyword>
<dbReference type="Proteomes" id="UP000002318">
    <property type="component" value="Chromosome"/>
</dbReference>
<dbReference type="PANTHER" id="PTHR43299:SF1">
    <property type="entry name" value="UPF0718 PROTEIN YRAQ"/>
    <property type="match status" value="1"/>
</dbReference>
<feature type="transmembrane region" description="Helical" evidence="7">
    <location>
        <begin position="121"/>
        <end position="141"/>
    </location>
</feature>
<name>E1R4R5_SEDSS</name>
<feature type="transmembrane region" description="Helical" evidence="7">
    <location>
        <begin position="50"/>
        <end position="69"/>
    </location>
</feature>
<dbReference type="PANTHER" id="PTHR43299">
    <property type="entry name" value="UPF0718 PROTEIN YRAQ"/>
    <property type="match status" value="1"/>
</dbReference>
<feature type="transmembrane region" description="Helical" evidence="7">
    <location>
        <begin position="270"/>
        <end position="286"/>
    </location>
</feature>
<keyword evidence="3" id="KW-1003">Cell membrane</keyword>
<evidence type="ECO:0000256" key="7">
    <source>
        <dbReference type="SAM" id="Phobius"/>
    </source>
</evidence>
<feature type="transmembrane region" description="Helical" evidence="7">
    <location>
        <begin position="344"/>
        <end position="365"/>
    </location>
</feature>
<feature type="transmembrane region" description="Helical" evidence="7">
    <location>
        <begin position="12"/>
        <end position="30"/>
    </location>
</feature>
<dbReference type="InterPro" id="IPR005524">
    <property type="entry name" value="DUF318"/>
</dbReference>
<reference evidence="8 9" key="1">
    <citation type="journal article" date="2010" name="Stand. Genomic Sci.">
        <title>Complete genome sequence of Spirochaeta smaragdinae type strain (SEBR 4228).</title>
        <authorList>
            <person name="Mavromatis K."/>
            <person name="Yasawong M."/>
            <person name="Chertkov O."/>
            <person name="Lapidus A."/>
            <person name="Lucas S."/>
            <person name="Nolan M."/>
            <person name="Del Rio T.G."/>
            <person name="Tice H."/>
            <person name="Cheng J.F."/>
            <person name="Pitluck S."/>
            <person name="Liolios K."/>
            <person name="Ivanova N."/>
            <person name="Tapia R."/>
            <person name="Han C."/>
            <person name="Bruce D."/>
            <person name="Goodwin L."/>
            <person name="Pati A."/>
            <person name="Chen A."/>
            <person name="Palaniappan K."/>
            <person name="Land M."/>
            <person name="Hauser L."/>
            <person name="Chang Y.J."/>
            <person name="Jeffries C.D."/>
            <person name="Detter J.C."/>
            <person name="Rohde M."/>
            <person name="Brambilla E."/>
            <person name="Spring S."/>
            <person name="Goker M."/>
            <person name="Sikorski J."/>
            <person name="Woyke T."/>
            <person name="Bristow J."/>
            <person name="Eisen J.A."/>
            <person name="Markowitz V."/>
            <person name="Hugenholtz P."/>
            <person name="Klenk H.P."/>
            <person name="Kyrpides N.C."/>
        </authorList>
    </citation>
    <scope>NUCLEOTIDE SEQUENCE [LARGE SCALE GENOMIC DNA]</scope>
    <source>
        <strain evidence="9">DSM 11293 / JCM 15392 / SEBR 4228</strain>
    </source>
</reference>